<dbReference type="PANTHER" id="PTHR43433:SF5">
    <property type="entry name" value="AB HYDROLASE-1 DOMAIN-CONTAINING PROTEIN"/>
    <property type="match status" value="1"/>
</dbReference>
<accession>A0A4R2JK41</accession>
<protein>
    <submittedName>
        <fullName evidence="2">Pimeloyl-ACP methyl ester carboxylesterase</fullName>
    </submittedName>
</protein>
<dbReference type="SUPFAM" id="SSF53474">
    <property type="entry name" value="alpha/beta-Hydrolases"/>
    <property type="match status" value="1"/>
</dbReference>
<dbReference type="InterPro" id="IPR050471">
    <property type="entry name" value="AB_hydrolase"/>
</dbReference>
<evidence type="ECO:0000313" key="3">
    <source>
        <dbReference type="Proteomes" id="UP000295680"/>
    </source>
</evidence>
<dbReference type="Pfam" id="PF12697">
    <property type="entry name" value="Abhydrolase_6"/>
    <property type="match status" value="1"/>
</dbReference>
<dbReference type="GO" id="GO:0046503">
    <property type="term" value="P:glycerolipid catabolic process"/>
    <property type="evidence" value="ECO:0007669"/>
    <property type="project" value="TreeGrafter"/>
</dbReference>
<dbReference type="AlphaFoldDB" id="A0A4R2JK41"/>
<keyword evidence="3" id="KW-1185">Reference proteome</keyword>
<comment type="caution">
    <text evidence="2">The sequence shown here is derived from an EMBL/GenBank/DDBJ whole genome shotgun (WGS) entry which is preliminary data.</text>
</comment>
<dbReference type="OrthoDB" id="3210164at2"/>
<dbReference type="RefSeq" id="WP_132117468.1">
    <property type="nucleotide sequence ID" value="NZ_SLWS01000004.1"/>
</dbReference>
<name>A0A4R2JK41_9PSEU</name>
<evidence type="ECO:0000313" key="2">
    <source>
        <dbReference type="EMBL" id="TCO59514.1"/>
    </source>
</evidence>
<dbReference type="Gene3D" id="3.40.50.1820">
    <property type="entry name" value="alpha/beta hydrolase"/>
    <property type="match status" value="1"/>
</dbReference>
<gene>
    <name evidence="2" type="ORF">EV192_104356</name>
</gene>
<dbReference type="EMBL" id="SLWS01000004">
    <property type="protein sequence ID" value="TCO59514.1"/>
    <property type="molecule type" value="Genomic_DNA"/>
</dbReference>
<dbReference type="GO" id="GO:0004806">
    <property type="term" value="F:triacylglycerol lipase activity"/>
    <property type="evidence" value="ECO:0007669"/>
    <property type="project" value="TreeGrafter"/>
</dbReference>
<dbReference type="Proteomes" id="UP000295680">
    <property type="component" value="Unassembled WGS sequence"/>
</dbReference>
<feature type="domain" description="AB hydrolase-1" evidence="1">
    <location>
        <begin position="22"/>
        <end position="261"/>
    </location>
</feature>
<sequence length="271" mass="29781">MPVLEVPGAGLSYRRTGSGPTLLLIPGAGGSGLAFVRVAKRLAAHYSVVRYARRGFSRSHLDQPPDRGSRLAADADDAAGLIEHLGGRPAAVLGESSGALVALELLTRHPDSVRTVVPFEPPAMRLLPDAQQWIDIFDRVHDTYHHHGMRSALKLFRERTFAESDRKAMRRGVWLQLVTPSIRASFAHWLDYELRQYPATPLDLTALRAHRAKIIPAVGRESRGYPCYRATAELARQLDLPIAEFPGGHLAHITEPAAFARSLVRTLASTL</sequence>
<proteinExistence type="predicted"/>
<reference evidence="2 3" key="1">
    <citation type="submission" date="2019-03" db="EMBL/GenBank/DDBJ databases">
        <title>Genomic Encyclopedia of Type Strains, Phase IV (KMG-IV): sequencing the most valuable type-strain genomes for metagenomic binning, comparative biology and taxonomic classification.</title>
        <authorList>
            <person name="Goeker M."/>
        </authorList>
    </citation>
    <scope>NUCLEOTIDE SEQUENCE [LARGE SCALE GENOMIC DNA]</scope>
    <source>
        <strain evidence="2 3">DSM 45934</strain>
    </source>
</reference>
<dbReference type="InterPro" id="IPR029058">
    <property type="entry name" value="AB_hydrolase_fold"/>
</dbReference>
<dbReference type="InterPro" id="IPR000073">
    <property type="entry name" value="AB_hydrolase_1"/>
</dbReference>
<evidence type="ECO:0000259" key="1">
    <source>
        <dbReference type="Pfam" id="PF12697"/>
    </source>
</evidence>
<organism evidence="2 3">
    <name type="scientific">Actinocrispum wychmicini</name>
    <dbReference type="NCBI Taxonomy" id="1213861"/>
    <lineage>
        <taxon>Bacteria</taxon>
        <taxon>Bacillati</taxon>
        <taxon>Actinomycetota</taxon>
        <taxon>Actinomycetes</taxon>
        <taxon>Pseudonocardiales</taxon>
        <taxon>Pseudonocardiaceae</taxon>
        <taxon>Actinocrispum</taxon>
    </lineage>
</organism>
<dbReference type="PANTHER" id="PTHR43433">
    <property type="entry name" value="HYDROLASE, ALPHA/BETA FOLD FAMILY PROTEIN"/>
    <property type="match status" value="1"/>
</dbReference>